<organism evidence="13 14">
    <name type="scientific">candidate division WOR-1 bacterium RIFCSPHIGHO2_01_FULL_53_15</name>
    <dbReference type="NCBI Taxonomy" id="1802564"/>
    <lineage>
        <taxon>Bacteria</taxon>
        <taxon>Bacillati</taxon>
        <taxon>Saganbacteria</taxon>
    </lineage>
</organism>
<evidence type="ECO:0000256" key="3">
    <source>
        <dbReference type="ARBA" id="ARBA00022448"/>
    </source>
</evidence>
<protein>
    <recommendedName>
        <fullName evidence="12">Cation/H+ exchanger transmembrane domain-containing protein</fullName>
    </recommendedName>
</protein>
<dbReference type="EMBL" id="METM01000004">
    <property type="protein sequence ID" value="OGB90791.1"/>
    <property type="molecule type" value="Genomic_DNA"/>
</dbReference>
<dbReference type="GO" id="GO:1902600">
    <property type="term" value="P:proton transmembrane transport"/>
    <property type="evidence" value="ECO:0007669"/>
    <property type="project" value="InterPro"/>
</dbReference>
<feature type="transmembrane region" description="Helical" evidence="11">
    <location>
        <begin position="302"/>
        <end position="324"/>
    </location>
</feature>
<dbReference type="InterPro" id="IPR038770">
    <property type="entry name" value="Na+/solute_symporter_sf"/>
</dbReference>
<feature type="transmembrane region" description="Helical" evidence="11">
    <location>
        <begin position="87"/>
        <end position="107"/>
    </location>
</feature>
<evidence type="ECO:0000256" key="6">
    <source>
        <dbReference type="ARBA" id="ARBA00022989"/>
    </source>
</evidence>
<feature type="transmembrane region" description="Helical" evidence="11">
    <location>
        <begin position="57"/>
        <end position="75"/>
    </location>
</feature>
<evidence type="ECO:0000259" key="12">
    <source>
        <dbReference type="Pfam" id="PF00999"/>
    </source>
</evidence>
<evidence type="ECO:0000256" key="5">
    <source>
        <dbReference type="ARBA" id="ARBA00022692"/>
    </source>
</evidence>
<feature type="transmembrane region" description="Helical" evidence="11">
    <location>
        <begin position="34"/>
        <end position="51"/>
    </location>
</feature>
<comment type="caution">
    <text evidence="13">The sequence shown here is derived from an EMBL/GenBank/DDBJ whole genome shotgun (WGS) entry which is preliminary data.</text>
</comment>
<keyword evidence="3" id="KW-0813">Transport</keyword>
<dbReference type="Gene3D" id="1.20.1530.20">
    <property type="match status" value="1"/>
</dbReference>
<sequence>MHIEITQVLLTLFYILVAAKIGGELAERIKQPAVLGELIAGVIVGSSVLGLVRESGFINILAQIGAIVLLFEAGITSDYESFMKVKLWAFIVACVGVAVPFILGYVVSHYFGLGVIESIFVGATLTATSVGITVRVFQDLGKAKGKEAQIVIGAAVVDDVIGLIILAAVIGITASGSVSIVNVAQITGLAVAFLGGGIVIGSFLAPLTLKFVHGLHVRGVLFVFAFAFCLIMAYFSQAVGLAPIVGAFAAGLILSRTDHQEHVASQTRPLADIFVPVFFIMMGAAVNISLFNPFAPGNHAMLILAGMLFLVAVAGKIVSGFAVFDKVNKWVIGVGMVPRGEVGFIFAAYGLSNKIIDQQLYTAILLVVILTTFVTPPILKSLLSKRG</sequence>
<feature type="transmembrane region" description="Helical" evidence="11">
    <location>
        <begin position="119"/>
        <end position="138"/>
    </location>
</feature>
<evidence type="ECO:0000256" key="1">
    <source>
        <dbReference type="ARBA" id="ARBA00004141"/>
    </source>
</evidence>
<reference evidence="13 14" key="1">
    <citation type="journal article" date="2016" name="Nat. Commun.">
        <title>Thousands of microbial genomes shed light on interconnected biogeochemical processes in an aquifer system.</title>
        <authorList>
            <person name="Anantharaman K."/>
            <person name="Brown C.T."/>
            <person name="Hug L.A."/>
            <person name="Sharon I."/>
            <person name="Castelle C.J."/>
            <person name="Probst A.J."/>
            <person name="Thomas B.C."/>
            <person name="Singh A."/>
            <person name="Wilkins M.J."/>
            <person name="Karaoz U."/>
            <person name="Brodie E.L."/>
            <person name="Williams K.H."/>
            <person name="Hubbard S.S."/>
            <person name="Banfield J.F."/>
        </authorList>
    </citation>
    <scope>NUCLEOTIDE SEQUENCE [LARGE SCALE GENOMIC DNA]</scope>
</reference>
<evidence type="ECO:0000313" key="14">
    <source>
        <dbReference type="Proteomes" id="UP000178724"/>
    </source>
</evidence>
<dbReference type="PANTHER" id="PTHR43562">
    <property type="entry name" value="NAPA-TYPE SODIUM/HYDROGEN ANTIPORTER"/>
    <property type="match status" value="1"/>
</dbReference>
<comment type="similarity">
    <text evidence="2">Belongs to the monovalent cation:proton antiporter 2 (CPA2) transporter (TC 2.A.37) family.</text>
</comment>
<evidence type="ECO:0000256" key="10">
    <source>
        <dbReference type="ARBA" id="ARBA00023201"/>
    </source>
</evidence>
<dbReference type="Proteomes" id="UP000178724">
    <property type="component" value="Unassembled WGS sequence"/>
</dbReference>
<dbReference type="Pfam" id="PF00999">
    <property type="entry name" value="Na_H_Exchanger"/>
    <property type="match status" value="1"/>
</dbReference>
<feature type="domain" description="Cation/H+ exchanger transmembrane" evidence="12">
    <location>
        <begin position="19"/>
        <end position="384"/>
    </location>
</feature>
<feature type="transmembrane region" description="Helical" evidence="11">
    <location>
        <begin position="6"/>
        <end position="22"/>
    </location>
</feature>
<dbReference type="InterPro" id="IPR006153">
    <property type="entry name" value="Cation/H_exchanger_TM"/>
</dbReference>
<keyword evidence="5 11" id="KW-0812">Transmembrane</keyword>
<evidence type="ECO:0000256" key="11">
    <source>
        <dbReference type="SAM" id="Phobius"/>
    </source>
</evidence>
<evidence type="ECO:0000256" key="8">
    <source>
        <dbReference type="ARBA" id="ARBA00023065"/>
    </source>
</evidence>
<keyword evidence="9 11" id="KW-0472">Membrane</keyword>
<feature type="transmembrane region" description="Helical" evidence="11">
    <location>
        <begin position="150"/>
        <end position="174"/>
    </location>
</feature>
<comment type="subcellular location">
    <subcellularLocation>
        <location evidence="1">Membrane</location>
        <topology evidence="1">Multi-pass membrane protein</topology>
    </subcellularLocation>
</comment>
<keyword evidence="7" id="KW-0915">Sodium</keyword>
<dbReference type="GO" id="GO:0016020">
    <property type="term" value="C:membrane"/>
    <property type="evidence" value="ECO:0007669"/>
    <property type="project" value="UniProtKB-SubCell"/>
</dbReference>
<evidence type="ECO:0000256" key="4">
    <source>
        <dbReference type="ARBA" id="ARBA00022449"/>
    </source>
</evidence>
<keyword evidence="10" id="KW-0739">Sodium transport</keyword>
<evidence type="ECO:0000256" key="2">
    <source>
        <dbReference type="ARBA" id="ARBA00005551"/>
    </source>
</evidence>
<keyword evidence="8" id="KW-0406">Ion transport</keyword>
<name>A0A1F4Q4B1_UNCSA</name>
<proteinExistence type="inferred from homology"/>
<feature type="transmembrane region" description="Helical" evidence="11">
    <location>
        <begin position="221"/>
        <end position="253"/>
    </location>
</feature>
<feature type="transmembrane region" description="Helical" evidence="11">
    <location>
        <begin position="273"/>
        <end position="295"/>
    </location>
</feature>
<gene>
    <name evidence="13" type="ORF">A2625_07095</name>
</gene>
<feature type="transmembrane region" description="Helical" evidence="11">
    <location>
        <begin position="186"/>
        <end position="209"/>
    </location>
</feature>
<evidence type="ECO:0000256" key="9">
    <source>
        <dbReference type="ARBA" id="ARBA00023136"/>
    </source>
</evidence>
<dbReference type="PANTHER" id="PTHR43562:SF3">
    <property type="entry name" value="SODIUM ION_PROTON EXCHANGER (EUROFUNG)"/>
    <property type="match status" value="1"/>
</dbReference>
<evidence type="ECO:0000313" key="13">
    <source>
        <dbReference type="EMBL" id="OGB90791.1"/>
    </source>
</evidence>
<dbReference type="GO" id="GO:0006814">
    <property type="term" value="P:sodium ion transport"/>
    <property type="evidence" value="ECO:0007669"/>
    <property type="project" value="UniProtKB-KW"/>
</dbReference>
<keyword evidence="6 11" id="KW-1133">Transmembrane helix</keyword>
<feature type="transmembrane region" description="Helical" evidence="11">
    <location>
        <begin position="360"/>
        <end position="379"/>
    </location>
</feature>
<feature type="transmembrane region" description="Helical" evidence="11">
    <location>
        <begin position="330"/>
        <end position="351"/>
    </location>
</feature>
<dbReference type="GO" id="GO:0015297">
    <property type="term" value="F:antiporter activity"/>
    <property type="evidence" value="ECO:0007669"/>
    <property type="project" value="UniProtKB-KW"/>
</dbReference>
<dbReference type="AlphaFoldDB" id="A0A1F4Q4B1"/>
<keyword evidence="4" id="KW-0050">Antiport</keyword>
<evidence type="ECO:0000256" key="7">
    <source>
        <dbReference type="ARBA" id="ARBA00023053"/>
    </source>
</evidence>
<accession>A0A1F4Q4B1</accession>